<dbReference type="AlphaFoldDB" id="A0A9P8CBL2"/>
<reference evidence="2" key="1">
    <citation type="journal article" date="2021" name="IMA Fungus">
        <title>Genomic characterization of three marine fungi, including Emericellopsis atlantica sp. nov. with signatures of a generalist lifestyle and marine biomass degradation.</title>
        <authorList>
            <person name="Hagestad O.C."/>
            <person name="Hou L."/>
            <person name="Andersen J.H."/>
            <person name="Hansen E.H."/>
            <person name="Altermark B."/>
            <person name="Li C."/>
            <person name="Kuhnert E."/>
            <person name="Cox R.J."/>
            <person name="Crous P.W."/>
            <person name="Spatafora J.W."/>
            <person name="Lail K."/>
            <person name="Amirebrahimi M."/>
            <person name="Lipzen A."/>
            <person name="Pangilinan J."/>
            <person name="Andreopoulos W."/>
            <person name="Hayes R.D."/>
            <person name="Ng V."/>
            <person name="Grigoriev I.V."/>
            <person name="Jackson S.A."/>
            <person name="Sutton T.D.S."/>
            <person name="Dobson A.D.W."/>
            <person name="Rama T."/>
        </authorList>
    </citation>
    <scope>NUCLEOTIDE SEQUENCE</scope>
    <source>
        <strain evidence="2">TRa3180A</strain>
    </source>
</reference>
<name>A0A9P8CBL2_9HELO</name>
<evidence type="ECO:0000313" key="3">
    <source>
        <dbReference type="Proteomes" id="UP000887226"/>
    </source>
</evidence>
<dbReference type="Proteomes" id="UP000887226">
    <property type="component" value="Unassembled WGS sequence"/>
</dbReference>
<proteinExistence type="predicted"/>
<evidence type="ECO:0000256" key="1">
    <source>
        <dbReference type="SAM" id="MobiDB-lite"/>
    </source>
</evidence>
<feature type="region of interest" description="Disordered" evidence="1">
    <location>
        <begin position="1"/>
        <end position="21"/>
    </location>
</feature>
<keyword evidence="3" id="KW-1185">Reference proteome</keyword>
<protein>
    <submittedName>
        <fullName evidence="2">Uncharacterized protein</fullName>
    </submittedName>
</protein>
<evidence type="ECO:0000313" key="2">
    <source>
        <dbReference type="EMBL" id="KAG9241093.1"/>
    </source>
</evidence>
<comment type="caution">
    <text evidence="2">The sequence shown here is derived from an EMBL/GenBank/DDBJ whole genome shotgun (WGS) entry which is preliminary data.</text>
</comment>
<organism evidence="2 3">
    <name type="scientific">Calycina marina</name>
    <dbReference type="NCBI Taxonomy" id="1763456"/>
    <lineage>
        <taxon>Eukaryota</taxon>
        <taxon>Fungi</taxon>
        <taxon>Dikarya</taxon>
        <taxon>Ascomycota</taxon>
        <taxon>Pezizomycotina</taxon>
        <taxon>Leotiomycetes</taxon>
        <taxon>Helotiales</taxon>
        <taxon>Pezizellaceae</taxon>
        <taxon>Calycina</taxon>
    </lineage>
</organism>
<gene>
    <name evidence="2" type="ORF">BJ878DRAFT_545603</name>
</gene>
<dbReference type="EMBL" id="MU254274">
    <property type="protein sequence ID" value="KAG9241093.1"/>
    <property type="molecule type" value="Genomic_DNA"/>
</dbReference>
<sequence>METTIEGHSEEHPADFRDNSSKWDTVHVSGASHYYSMIKKRKWIQASAEATARICKKLKISDRDICEGLTVPEFWEKLKQHYKESDEIVAQKFLTKINNFSMLHKNAD</sequence>
<accession>A0A9P8CBL2</accession>